<evidence type="ECO:0000313" key="8">
    <source>
        <dbReference type="Proteomes" id="UP000316304"/>
    </source>
</evidence>
<dbReference type="GO" id="GO:0005524">
    <property type="term" value="F:ATP binding"/>
    <property type="evidence" value="ECO:0007669"/>
    <property type="project" value="UniProtKB-UniRule"/>
</dbReference>
<dbReference type="PANTHER" id="PTHR43289:SF34">
    <property type="entry name" value="SERINE_THREONINE-PROTEIN KINASE YBDM-RELATED"/>
    <property type="match status" value="1"/>
</dbReference>
<dbReference type="EMBL" id="SJPT01000004">
    <property type="protein sequence ID" value="TWU23273.1"/>
    <property type="molecule type" value="Genomic_DNA"/>
</dbReference>
<dbReference type="SMART" id="SM00220">
    <property type="entry name" value="S_TKc"/>
    <property type="match status" value="1"/>
</dbReference>
<evidence type="ECO:0000259" key="6">
    <source>
        <dbReference type="PROSITE" id="PS50011"/>
    </source>
</evidence>
<dbReference type="OrthoDB" id="6111975at2"/>
<protein>
    <submittedName>
        <fullName evidence="7">Serine/threonine-protein kinase StkP</fullName>
        <ecNumber evidence="7">2.7.11.1</ecNumber>
    </submittedName>
</protein>
<keyword evidence="2 5" id="KW-0547">Nucleotide-binding</keyword>
<evidence type="ECO:0000256" key="1">
    <source>
        <dbReference type="ARBA" id="ARBA00022679"/>
    </source>
</evidence>
<dbReference type="PROSITE" id="PS50011">
    <property type="entry name" value="PROTEIN_KINASE_DOM"/>
    <property type="match status" value="1"/>
</dbReference>
<dbReference type="PANTHER" id="PTHR43289">
    <property type="entry name" value="MITOGEN-ACTIVATED PROTEIN KINASE KINASE KINASE 20-RELATED"/>
    <property type="match status" value="1"/>
</dbReference>
<dbReference type="InterPro" id="IPR011990">
    <property type="entry name" value="TPR-like_helical_dom_sf"/>
</dbReference>
<organism evidence="7 8">
    <name type="scientific">Novipirellula galeiformis</name>
    <dbReference type="NCBI Taxonomy" id="2528004"/>
    <lineage>
        <taxon>Bacteria</taxon>
        <taxon>Pseudomonadati</taxon>
        <taxon>Planctomycetota</taxon>
        <taxon>Planctomycetia</taxon>
        <taxon>Pirellulales</taxon>
        <taxon>Pirellulaceae</taxon>
        <taxon>Novipirellula</taxon>
    </lineage>
</organism>
<keyword evidence="3 7" id="KW-0418">Kinase</keyword>
<dbReference type="Pfam" id="PF00069">
    <property type="entry name" value="Pkinase"/>
    <property type="match status" value="1"/>
</dbReference>
<dbReference type="Gene3D" id="3.30.200.20">
    <property type="entry name" value="Phosphorylase Kinase, domain 1"/>
    <property type="match status" value="1"/>
</dbReference>
<dbReference type="Proteomes" id="UP000316304">
    <property type="component" value="Unassembled WGS sequence"/>
</dbReference>
<dbReference type="EC" id="2.7.11.1" evidence="7"/>
<accession>A0A5C6CEE9</accession>
<evidence type="ECO:0000313" key="7">
    <source>
        <dbReference type="EMBL" id="TWU23273.1"/>
    </source>
</evidence>
<feature type="binding site" evidence="5">
    <location>
        <position position="132"/>
    </location>
    <ligand>
        <name>ATP</name>
        <dbReference type="ChEBI" id="CHEBI:30616"/>
    </ligand>
</feature>
<keyword evidence="8" id="KW-1185">Reference proteome</keyword>
<dbReference type="SUPFAM" id="SSF48452">
    <property type="entry name" value="TPR-like"/>
    <property type="match status" value="2"/>
</dbReference>
<comment type="caution">
    <text evidence="7">The sequence shown here is derived from an EMBL/GenBank/DDBJ whole genome shotgun (WGS) entry which is preliminary data.</text>
</comment>
<evidence type="ECO:0000256" key="3">
    <source>
        <dbReference type="ARBA" id="ARBA00022777"/>
    </source>
</evidence>
<evidence type="ECO:0000256" key="5">
    <source>
        <dbReference type="PROSITE-ProRule" id="PRU10141"/>
    </source>
</evidence>
<name>A0A5C6CEE9_9BACT</name>
<keyword evidence="4 5" id="KW-0067">ATP-binding</keyword>
<dbReference type="InterPro" id="IPR000719">
    <property type="entry name" value="Prot_kinase_dom"/>
</dbReference>
<dbReference type="PROSITE" id="PS00108">
    <property type="entry name" value="PROTEIN_KINASE_ST"/>
    <property type="match status" value="1"/>
</dbReference>
<evidence type="ECO:0000256" key="4">
    <source>
        <dbReference type="ARBA" id="ARBA00022840"/>
    </source>
</evidence>
<dbReference type="InterPro" id="IPR019734">
    <property type="entry name" value="TPR_rpt"/>
</dbReference>
<dbReference type="SUPFAM" id="SSF56112">
    <property type="entry name" value="Protein kinase-like (PK-like)"/>
    <property type="match status" value="1"/>
</dbReference>
<dbReference type="RefSeq" id="WP_146595010.1">
    <property type="nucleotide sequence ID" value="NZ_SJPT01000004.1"/>
</dbReference>
<proteinExistence type="predicted"/>
<dbReference type="InterPro" id="IPR017441">
    <property type="entry name" value="Protein_kinase_ATP_BS"/>
</dbReference>
<feature type="domain" description="Protein kinase" evidence="6">
    <location>
        <begin position="103"/>
        <end position="373"/>
    </location>
</feature>
<dbReference type="InterPro" id="IPR008271">
    <property type="entry name" value="Ser/Thr_kinase_AS"/>
</dbReference>
<sequence length="833" mass="90922">MNPSRFPFGLSSLDDANDEPLAMRNLSDAQKDELGVLLEQYLEALETGVPPTVESLTRNAIELREPLRACVGGLESLHRLAGGESARPADETRDHDERRLGAFDLHEEIGRGGMGVVYRATQRSLNRTVAVKVLPLASVLDPRQLTRFQHEAEAAASLLHPHIVPVFAIGCERGVHFYAMQYIRGQSVAEWIECCRPHDAECQNVVSIAADVADALHAAHELGIVHRDIKPSNLLLDDTGKVWITDFGLARIQSDTAVTQSGDVLGTMRYMSPEQARGESAVVDGRSDIYSLAATLYEMLTLQPAHQGDDAPTILRTFDDDSTKPLRRLRPGLPRDLETVIGKAMSSTRDGRYETASEFAMDLRRVLAGEPTIARPPTIVDRCVRVANKYRSAVVATALVGMLAVIGFAIGTAKLAAAKQVSDAHAAQSRENEIIARDAINGLGSQVAELLSDIPAANSVRHRLLRETLDYYQRFAGSPSIDGIDNRRRSEDLAVTFGKMGVLQSELGDRAAAIESLQTSEQLYQRLAQTFASDPLLELEWSISQNNLGEELAAAGDANAASKWFNQAIPIQKRLHDDGDANASRELAKTLNNVGGMLAGTENIEAAKAAYTQAIDLLERQNAMADLRCTIQSNLAGVLAKREPALAAELASQSLAHQLTRLEADASDPKLATQVVVTLNSLANAQTQSSLHQKAVTTLRQAVEIGQQLHTRWPNQASYHRDLVISLNHLGMALSELGRLKQADVVLGQAVQHARQLNNTFADNAEVQSMLGGVLNNRGFLKRQVGDADAARRHYKEAADHQQIAVELAPQNVRYAELLNKHRYNLKQLEGKS</sequence>
<dbReference type="PROSITE" id="PS00107">
    <property type="entry name" value="PROTEIN_KINASE_ATP"/>
    <property type="match status" value="1"/>
</dbReference>
<dbReference type="Gene3D" id="1.10.510.10">
    <property type="entry name" value="Transferase(Phosphotransferase) domain 1"/>
    <property type="match status" value="1"/>
</dbReference>
<dbReference type="Gene3D" id="1.25.40.10">
    <property type="entry name" value="Tetratricopeptide repeat domain"/>
    <property type="match status" value="2"/>
</dbReference>
<gene>
    <name evidence="7" type="primary">stkP_2</name>
    <name evidence="7" type="ORF">Pla52o_28090</name>
</gene>
<dbReference type="InterPro" id="IPR011009">
    <property type="entry name" value="Kinase-like_dom_sf"/>
</dbReference>
<evidence type="ECO:0000256" key="2">
    <source>
        <dbReference type="ARBA" id="ARBA00022741"/>
    </source>
</evidence>
<dbReference type="GO" id="GO:0004674">
    <property type="term" value="F:protein serine/threonine kinase activity"/>
    <property type="evidence" value="ECO:0007669"/>
    <property type="project" value="UniProtKB-EC"/>
</dbReference>
<dbReference type="CDD" id="cd14014">
    <property type="entry name" value="STKc_PknB_like"/>
    <property type="match status" value="1"/>
</dbReference>
<reference evidence="7 8" key="1">
    <citation type="submission" date="2019-02" db="EMBL/GenBank/DDBJ databases">
        <title>Deep-cultivation of Planctomycetes and their phenomic and genomic characterization uncovers novel biology.</title>
        <authorList>
            <person name="Wiegand S."/>
            <person name="Jogler M."/>
            <person name="Boedeker C."/>
            <person name="Pinto D."/>
            <person name="Vollmers J."/>
            <person name="Rivas-Marin E."/>
            <person name="Kohn T."/>
            <person name="Peeters S.H."/>
            <person name="Heuer A."/>
            <person name="Rast P."/>
            <person name="Oberbeckmann S."/>
            <person name="Bunk B."/>
            <person name="Jeske O."/>
            <person name="Meyerdierks A."/>
            <person name="Storesund J.E."/>
            <person name="Kallscheuer N."/>
            <person name="Luecker S."/>
            <person name="Lage O.M."/>
            <person name="Pohl T."/>
            <person name="Merkel B.J."/>
            <person name="Hornburger P."/>
            <person name="Mueller R.-W."/>
            <person name="Bruemmer F."/>
            <person name="Labrenz M."/>
            <person name="Spormann A.M."/>
            <person name="Op Den Camp H."/>
            <person name="Overmann J."/>
            <person name="Amann R."/>
            <person name="Jetten M.S.M."/>
            <person name="Mascher T."/>
            <person name="Medema M.H."/>
            <person name="Devos D.P."/>
            <person name="Kaster A.-K."/>
            <person name="Ovreas L."/>
            <person name="Rohde M."/>
            <person name="Galperin M.Y."/>
            <person name="Jogler C."/>
        </authorList>
    </citation>
    <scope>NUCLEOTIDE SEQUENCE [LARGE SCALE GENOMIC DNA]</scope>
    <source>
        <strain evidence="7 8">Pla52o</strain>
    </source>
</reference>
<dbReference type="SMART" id="SM00028">
    <property type="entry name" value="TPR"/>
    <property type="match status" value="6"/>
</dbReference>
<dbReference type="AlphaFoldDB" id="A0A5C6CEE9"/>
<keyword evidence="1 7" id="KW-0808">Transferase</keyword>